<evidence type="ECO:0000313" key="1">
    <source>
        <dbReference type="EMBL" id="GLR17921.1"/>
    </source>
</evidence>
<organism evidence="1 2">
    <name type="scientific">Portibacter lacus</name>
    <dbReference type="NCBI Taxonomy" id="1099794"/>
    <lineage>
        <taxon>Bacteria</taxon>
        <taxon>Pseudomonadati</taxon>
        <taxon>Bacteroidota</taxon>
        <taxon>Saprospiria</taxon>
        <taxon>Saprospirales</taxon>
        <taxon>Haliscomenobacteraceae</taxon>
        <taxon>Portibacter</taxon>
    </lineage>
</organism>
<keyword evidence="2" id="KW-1185">Reference proteome</keyword>
<protein>
    <submittedName>
        <fullName evidence="1">Uncharacterized protein</fullName>
    </submittedName>
</protein>
<evidence type="ECO:0000313" key="2">
    <source>
        <dbReference type="Proteomes" id="UP001156666"/>
    </source>
</evidence>
<reference evidence="1" key="1">
    <citation type="journal article" date="2014" name="Int. J. Syst. Evol. Microbiol.">
        <title>Complete genome sequence of Corynebacterium casei LMG S-19264T (=DSM 44701T), isolated from a smear-ripened cheese.</title>
        <authorList>
            <consortium name="US DOE Joint Genome Institute (JGI-PGF)"/>
            <person name="Walter F."/>
            <person name="Albersmeier A."/>
            <person name="Kalinowski J."/>
            <person name="Ruckert C."/>
        </authorList>
    </citation>
    <scope>NUCLEOTIDE SEQUENCE</scope>
    <source>
        <strain evidence="1">NBRC 108769</strain>
    </source>
</reference>
<dbReference type="Proteomes" id="UP001156666">
    <property type="component" value="Unassembled WGS sequence"/>
</dbReference>
<comment type="caution">
    <text evidence="1">The sequence shown here is derived from an EMBL/GenBank/DDBJ whole genome shotgun (WGS) entry which is preliminary data.</text>
</comment>
<name>A0AA37WDI2_9BACT</name>
<reference evidence="1" key="2">
    <citation type="submission" date="2023-01" db="EMBL/GenBank/DDBJ databases">
        <title>Draft genome sequence of Portibacter lacus strain NBRC 108769.</title>
        <authorList>
            <person name="Sun Q."/>
            <person name="Mori K."/>
        </authorList>
    </citation>
    <scope>NUCLEOTIDE SEQUENCE</scope>
    <source>
        <strain evidence="1">NBRC 108769</strain>
    </source>
</reference>
<dbReference type="AlphaFoldDB" id="A0AA37WDI2"/>
<accession>A0AA37WDI2</accession>
<gene>
    <name evidence="1" type="ORF">GCM10007940_25360</name>
</gene>
<proteinExistence type="predicted"/>
<sequence>MHVVINEHSPLSLESSHENRMNDSLLFAQLKIMSDNNSIANFIGIIDKMVFHNNCDYDFSHFGIIMVKSKNKNFSSETKTELRIPNSEKIIKSNHI</sequence>
<dbReference type="EMBL" id="BSOH01000014">
    <property type="protein sequence ID" value="GLR17921.1"/>
    <property type="molecule type" value="Genomic_DNA"/>
</dbReference>